<reference evidence="2" key="1">
    <citation type="journal article" date="2023" name="Hortic. Res.">
        <title>A chromosome-level phased genome enabling allele-level studies in sweet orange: a case study on citrus Huanglongbing tolerance.</title>
        <authorList>
            <person name="Wu B."/>
            <person name="Yu Q."/>
            <person name="Deng Z."/>
            <person name="Duan Y."/>
            <person name="Luo F."/>
            <person name="Gmitter F. Jr."/>
        </authorList>
    </citation>
    <scope>NUCLEOTIDE SEQUENCE [LARGE SCALE GENOMIC DNA]</scope>
    <source>
        <strain evidence="2">cv. Valencia</strain>
    </source>
</reference>
<gene>
    <name evidence="1" type="ORF">KPL71_019055</name>
</gene>
<evidence type="ECO:0000313" key="1">
    <source>
        <dbReference type="EMBL" id="KAH9739217.1"/>
    </source>
</evidence>
<keyword evidence="2" id="KW-1185">Reference proteome</keyword>
<proteinExistence type="predicted"/>
<comment type="caution">
    <text evidence="1">The sequence shown here is derived from an EMBL/GenBank/DDBJ whole genome shotgun (WGS) entry which is preliminary data.</text>
</comment>
<accession>A0ACB8K480</accession>
<protein>
    <submittedName>
        <fullName evidence="1">Protein DETOXIFICATION 8</fullName>
    </submittedName>
</protein>
<evidence type="ECO:0000313" key="2">
    <source>
        <dbReference type="Proteomes" id="UP000829398"/>
    </source>
</evidence>
<sequence>MEVPLLPEREEERKLMVVVLPRLAFLEELKTLSFLSAPPAGVACFRFFLLATATMMVGHLGKLSLDSIAIANSLINVIGFIPLRLCGQAHGAEQYQKIGTYTYPAMFFCIAICQDPDFFVEACNYAIWLILTLFGYAILRSLSHNLQAQSLILALFLSSCATLCLQILLCWVLVSKTDFGNTGAELTIGISYCTRVANELGAGNPEPTRLSTCVVIFLAVAEAAIGSVALFCCRNVLAYLFNTDKDVVNYVSELVPYIGAYLNLGAFYLVGIPVASVLCFVLHLRTKGLLLGLIINARLNCRNCARHRYFFNKLGKTERILKGASSTDNRSVRCKTM</sequence>
<dbReference type="EMBL" id="CM039175">
    <property type="protein sequence ID" value="KAH9739217.1"/>
    <property type="molecule type" value="Genomic_DNA"/>
</dbReference>
<name>A0ACB8K480_CITSI</name>
<dbReference type="Proteomes" id="UP000829398">
    <property type="component" value="Chromosome 6"/>
</dbReference>
<organism evidence="1 2">
    <name type="scientific">Citrus sinensis</name>
    <name type="common">Sweet orange</name>
    <name type="synonym">Citrus aurantium var. sinensis</name>
    <dbReference type="NCBI Taxonomy" id="2711"/>
    <lineage>
        <taxon>Eukaryota</taxon>
        <taxon>Viridiplantae</taxon>
        <taxon>Streptophyta</taxon>
        <taxon>Embryophyta</taxon>
        <taxon>Tracheophyta</taxon>
        <taxon>Spermatophyta</taxon>
        <taxon>Magnoliopsida</taxon>
        <taxon>eudicotyledons</taxon>
        <taxon>Gunneridae</taxon>
        <taxon>Pentapetalae</taxon>
        <taxon>rosids</taxon>
        <taxon>malvids</taxon>
        <taxon>Sapindales</taxon>
        <taxon>Rutaceae</taxon>
        <taxon>Aurantioideae</taxon>
        <taxon>Citrus</taxon>
    </lineage>
</organism>